<evidence type="ECO:0000259" key="2">
    <source>
        <dbReference type="Pfam" id="PF03795"/>
    </source>
</evidence>
<accession>A0A518EUC8</accession>
<proteinExistence type="inferred from homology"/>
<comment type="similarity">
    <text evidence="1">Belongs to the YciI family.</text>
</comment>
<dbReference type="RefSeq" id="WP_145199062.1">
    <property type="nucleotide sequence ID" value="NZ_CP036434.1"/>
</dbReference>
<evidence type="ECO:0000313" key="3">
    <source>
        <dbReference type="EMBL" id="QDV07705.1"/>
    </source>
</evidence>
<feature type="domain" description="YCII-related" evidence="2">
    <location>
        <begin position="74"/>
        <end position="142"/>
    </location>
</feature>
<keyword evidence="4" id="KW-1185">Reference proteome</keyword>
<dbReference type="AlphaFoldDB" id="A0A518EUC8"/>
<dbReference type="EMBL" id="CP036434">
    <property type="protein sequence ID" value="QDV07705.1"/>
    <property type="molecule type" value="Genomic_DNA"/>
</dbReference>
<dbReference type="OrthoDB" id="8481699at2"/>
<evidence type="ECO:0000313" key="4">
    <source>
        <dbReference type="Proteomes" id="UP000320390"/>
    </source>
</evidence>
<organism evidence="3 4">
    <name type="scientific">Saltatorellus ferox</name>
    <dbReference type="NCBI Taxonomy" id="2528018"/>
    <lineage>
        <taxon>Bacteria</taxon>
        <taxon>Pseudomonadati</taxon>
        <taxon>Planctomycetota</taxon>
        <taxon>Planctomycetia</taxon>
        <taxon>Planctomycetia incertae sedis</taxon>
        <taxon>Saltatorellus</taxon>
    </lineage>
</organism>
<sequence>MFQTIKGPAPAMSERRSGAYRASAARSTVSLLVSFLGGLLVAGCASASRTPSGGYAAADFSLVLLRTGSAPEGSTEALTQGQFDFMNELAEQGKLLIAGPFGPDKDAEDLIGIFLLDEPDVENARELGGGDPLTQAGVLRQEVLPLTTLDVIRVLPSMETARQRRREAEGADMEKPDIRAYTILTAPDGPRAARSIFQHPAIGSTVVLMARMRAPREDELFAILDVPTAAELRARLEVANEDGIEVHISEWYGSPVIAELAQRGE</sequence>
<evidence type="ECO:0000256" key="1">
    <source>
        <dbReference type="ARBA" id="ARBA00007689"/>
    </source>
</evidence>
<dbReference type="Proteomes" id="UP000320390">
    <property type="component" value="Chromosome"/>
</dbReference>
<dbReference type="Pfam" id="PF03795">
    <property type="entry name" value="YCII"/>
    <property type="match status" value="1"/>
</dbReference>
<gene>
    <name evidence="3" type="ORF">Poly30_32350</name>
</gene>
<dbReference type="SUPFAM" id="SSF54909">
    <property type="entry name" value="Dimeric alpha+beta barrel"/>
    <property type="match status" value="1"/>
</dbReference>
<protein>
    <submittedName>
        <fullName evidence="3">YCII-related domain protein</fullName>
    </submittedName>
</protein>
<reference evidence="3 4" key="1">
    <citation type="submission" date="2019-02" db="EMBL/GenBank/DDBJ databases">
        <title>Deep-cultivation of Planctomycetes and their phenomic and genomic characterization uncovers novel biology.</title>
        <authorList>
            <person name="Wiegand S."/>
            <person name="Jogler M."/>
            <person name="Boedeker C."/>
            <person name="Pinto D."/>
            <person name="Vollmers J."/>
            <person name="Rivas-Marin E."/>
            <person name="Kohn T."/>
            <person name="Peeters S.H."/>
            <person name="Heuer A."/>
            <person name="Rast P."/>
            <person name="Oberbeckmann S."/>
            <person name="Bunk B."/>
            <person name="Jeske O."/>
            <person name="Meyerdierks A."/>
            <person name="Storesund J.E."/>
            <person name="Kallscheuer N."/>
            <person name="Luecker S."/>
            <person name="Lage O.M."/>
            <person name="Pohl T."/>
            <person name="Merkel B.J."/>
            <person name="Hornburger P."/>
            <person name="Mueller R.-W."/>
            <person name="Bruemmer F."/>
            <person name="Labrenz M."/>
            <person name="Spormann A.M."/>
            <person name="Op den Camp H."/>
            <person name="Overmann J."/>
            <person name="Amann R."/>
            <person name="Jetten M.S.M."/>
            <person name="Mascher T."/>
            <person name="Medema M.H."/>
            <person name="Devos D.P."/>
            <person name="Kaster A.-K."/>
            <person name="Ovreas L."/>
            <person name="Rohde M."/>
            <person name="Galperin M.Y."/>
            <person name="Jogler C."/>
        </authorList>
    </citation>
    <scope>NUCLEOTIDE SEQUENCE [LARGE SCALE GENOMIC DNA]</scope>
    <source>
        <strain evidence="3 4">Poly30</strain>
    </source>
</reference>
<name>A0A518EUC8_9BACT</name>
<dbReference type="InterPro" id="IPR011008">
    <property type="entry name" value="Dimeric_a/b-barrel"/>
</dbReference>
<dbReference type="InterPro" id="IPR005545">
    <property type="entry name" value="YCII"/>
</dbReference>